<keyword evidence="1" id="KW-0812">Transmembrane</keyword>
<evidence type="ECO:0000256" key="1">
    <source>
        <dbReference type="SAM" id="Phobius"/>
    </source>
</evidence>
<keyword evidence="3" id="KW-1185">Reference proteome</keyword>
<accession>A0ABV8IAX0</accession>
<dbReference type="RefSeq" id="WP_377291094.1">
    <property type="nucleotide sequence ID" value="NZ_JBHSBM010000025.1"/>
</dbReference>
<sequence>MRKVIQLLGVVMVLSGVSGAIDHVAVQPFIGVLNLFNRLVAERVELFEGYEVFTNLSLAVLGAVLIAAARLTDPS</sequence>
<evidence type="ECO:0000313" key="2">
    <source>
        <dbReference type="EMBL" id="MFC4061162.1"/>
    </source>
</evidence>
<name>A0ABV8IAX0_9ACTN</name>
<evidence type="ECO:0000313" key="3">
    <source>
        <dbReference type="Proteomes" id="UP001595850"/>
    </source>
</evidence>
<comment type="caution">
    <text evidence="2">The sequence shown here is derived from an EMBL/GenBank/DDBJ whole genome shotgun (WGS) entry which is preliminary data.</text>
</comment>
<feature type="transmembrane region" description="Helical" evidence="1">
    <location>
        <begin position="52"/>
        <end position="71"/>
    </location>
</feature>
<keyword evidence="1" id="KW-1133">Transmembrane helix</keyword>
<organism evidence="2 3">
    <name type="scientific">Planomonospora corallina</name>
    <dbReference type="NCBI Taxonomy" id="1806052"/>
    <lineage>
        <taxon>Bacteria</taxon>
        <taxon>Bacillati</taxon>
        <taxon>Actinomycetota</taxon>
        <taxon>Actinomycetes</taxon>
        <taxon>Streptosporangiales</taxon>
        <taxon>Streptosporangiaceae</taxon>
        <taxon>Planomonospora</taxon>
    </lineage>
</organism>
<gene>
    <name evidence="2" type="ORF">ACFOWE_22915</name>
</gene>
<dbReference type="EMBL" id="JBHSBM010000025">
    <property type="protein sequence ID" value="MFC4061162.1"/>
    <property type="molecule type" value="Genomic_DNA"/>
</dbReference>
<dbReference type="Proteomes" id="UP001595850">
    <property type="component" value="Unassembled WGS sequence"/>
</dbReference>
<keyword evidence="1" id="KW-0472">Membrane</keyword>
<proteinExistence type="predicted"/>
<reference evidence="3" key="1">
    <citation type="journal article" date="2019" name="Int. J. Syst. Evol. Microbiol.">
        <title>The Global Catalogue of Microorganisms (GCM) 10K type strain sequencing project: providing services to taxonomists for standard genome sequencing and annotation.</title>
        <authorList>
            <consortium name="The Broad Institute Genomics Platform"/>
            <consortium name="The Broad Institute Genome Sequencing Center for Infectious Disease"/>
            <person name="Wu L."/>
            <person name="Ma J."/>
        </authorList>
    </citation>
    <scope>NUCLEOTIDE SEQUENCE [LARGE SCALE GENOMIC DNA]</scope>
    <source>
        <strain evidence="3">TBRC 4489</strain>
    </source>
</reference>
<protein>
    <submittedName>
        <fullName evidence="2">Uncharacterized protein</fullName>
    </submittedName>
</protein>